<evidence type="ECO:0000313" key="2">
    <source>
        <dbReference type="Proteomes" id="UP001212326"/>
    </source>
</evidence>
<sequence>MERVGAVGEGLFELAWERFDYLRLFTQTHAKLSVDYIPFTRRSGMLGAYTVAPMEWLDKAITEAHPLLNATSPELGPKQLGSLKQQLDDQLNRLLSQAFWAAGGKAVDLHACGGHLSGSSDAS</sequence>
<reference evidence="1 2" key="1">
    <citation type="submission" date="2022-12" db="EMBL/GenBank/DDBJ databases">
        <title>HUAS 2-6.</title>
        <authorList>
            <person name="Mo P."/>
        </authorList>
    </citation>
    <scope>NUCLEOTIDE SEQUENCE [LARGE SCALE GENOMIC DNA]</scope>
    <source>
        <strain evidence="1 2">HUAS 2-6</strain>
        <plasmid evidence="1 2">punmamed1</plasmid>
    </source>
</reference>
<proteinExistence type="predicted"/>
<evidence type="ECO:0000313" key="1">
    <source>
        <dbReference type="EMBL" id="WBO69771.1"/>
    </source>
</evidence>
<protein>
    <submittedName>
        <fullName evidence="1">Uncharacterized protein</fullName>
    </submittedName>
</protein>
<keyword evidence="1" id="KW-0614">Plasmid</keyword>
<geneLocation type="plasmid" evidence="1 2">
    <name>punmamed1</name>
</geneLocation>
<gene>
    <name evidence="1" type="ORF">O1G22_44415</name>
</gene>
<name>A0ABY7PGP8_9ACTN</name>
<keyword evidence="2" id="KW-1185">Reference proteome</keyword>
<dbReference type="RefSeq" id="WP_270086936.1">
    <property type="nucleotide sequence ID" value="NZ_CP115301.1"/>
</dbReference>
<organism evidence="1 2">
    <name type="scientific">Streptomyces camelliae</name>
    <dbReference type="NCBI Taxonomy" id="3004093"/>
    <lineage>
        <taxon>Bacteria</taxon>
        <taxon>Bacillati</taxon>
        <taxon>Actinomycetota</taxon>
        <taxon>Actinomycetes</taxon>
        <taxon>Kitasatosporales</taxon>
        <taxon>Streptomycetaceae</taxon>
        <taxon>Streptomyces</taxon>
    </lineage>
</organism>
<accession>A0ABY7PGP8</accession>
<dbReference type="EMBL" id="CP115301">
    <property type="protein sequence ID" value="WBO69771.1"/>
    <property type="molecule type" value="Genomic_DNA"/>
</dbReference>
<dbReference type="Proteomes" id="UP001212326">
    <property type="component" value="Plasmid punmamed1"/>
</dbReference>